<evidence type="ECO:0000256" key="2">
    <source>
        <dbReference type="ARBA" id="ARBA00022723"/>
    </source>
</evidence>
<dbReference type="InterPro" id="IPR011057">
    <property type="entry name" value="Mss4-like_sf"/>
</dbReference>
<comment type="similarity">
    <text evidence="1">Belongs to the Gfa family.</text>
</comment>
<reference evidence="6" key="1">
    <citation type="submission" date="2019-11" db="EMBL/GenBank/DDBJ databases">
        <title>Bipolaris sorokiniana Genome sequencing.</title>
        <authorList>
            <person name="Wang H."/>
        </authorList>
    </citation>
    <scope>NUCLEOTIDE SEQUENCE</scope>
</reference>
<proteinExistence type="inferred from homology"/>
<sequence length="132" mass="14560">MTEGRCNCGGIKVSIPALPEKSIICYCSNCRRAGSSMGSIIYSPDKSEVTINDPDGNLKSYKDSDTKSGNTITRQFCSNCGWQVTRNILKDFGSKLFLKGGLFEQIPIPGHKSFAEEEPSWMSILEPDDKKI</sequence>
<evidence type="ECO:0000313" key="6">
    <source>
        <dbReference type="EMBL" id="KAF5846478.1"/>
    </source>
</evidence>
<accession>A0A8H5ZEL3</accession>
<evidence type="ECO:0000256" key="3">
    <source>
        <dbReference type="ARBA" id="ARBA00022833"/>
    </source>
</evidence>
<dbReference type="AlphaFoldDB" id="A0A8H5ZEL3"/>
<evidence type="ECO:0000256" key="4">
    <source>
        <dbReference type="ARBA" id="ARBA00023239"/>
    </source>
</evidence>
<comment type="caution">
    <text evidence="6">The sequence shown here is derived from an EMBL/GenBank/DDBJ whole genome shotgun (WGS) entry which is preliminary data.</text>
</comment>
<feature type="domain" description="CENP-V/GFA" evidence="5">
    <location>
        <begin position="2"/>
        <end position="126"/>
    </location>
</feature>
<dbReference type="Pfam" id="PF04828">
    <property type="entry name" value="GFA"/>
    <property type="match status" value="1"/>
</dbReference>
<evidence type="ECO:0000259" key="5">
    <source>
        <dbReference type="PROSITE" id="PS51891"/>
    </source>
</evidence>
<evidence type="ECO:0000256" key="1">
    <source>
        <dbReference type="ARBA" id="ARBA00005495"/>
    </source>
</evidence>
<dbReference type="PANTHER" id="PTHR33337">
    <property type="entry name" value="GFA DOMAIN-CONTAINING PROTEIN"/>
    <property type="match status" value="1"/>
</dbReference>
<evidence type="ECO:0000313" key="7">
    <source>
        <dbReference type="Proteomes" id="UP000624244"/>
    </source>
</evidence>
<dbReference type="Proteomes" id="UP000624244">
    <property type="component" value="Unassembled WGS sequence"/>
</dbReference>
<dbReference type="GO" id="GO:0046872">
    <property type="term" value="F:metal ion binding"/>
    <property type="evidence" value="ECO:0007669"/>
    <property type="project" value="UniProtKB-KW"/>
</dbReference>
<keyword evidence="2" id="KW-0479">Metal-binding</keyword>
<dbReference type="GO" id="GO:0016846">
    <property type="term" value="F:carbon-sulfur lyase activity"/>
    <property type="evidence" value="ECO:0007669"/>
    <property type="project" value="InterPro"/>
</dbReference>
<dbReference type="PROSITE" id="PS51891">
    <property type="entry name" value="CENP_V_GFA"/>
    <property type="match status" value="1"/>
</dbReference>
<dbReference type="SUPFAM" id="SSF51316">
    <property type="entry name" value="Mss4-like"/>
    <property type="match status" value="1"/>
</dbReference>
<dbReference type="Gene3D" id="3.90.1590.10">
    <property type="entry name" value="glutathione-dependent formaldehyde- activating enzyme (gfa)"/>
    <property type="match status" value="1"/>
</dbReference>
<name>A0A8H5ZEL3_COCSA</name>
<keyword evidence="4" id="KW-0456">Lyase</keyword>
<organism evidence="6 7">
    <name type="scientific">Cochliobolus sativus</name>
    <name type="common">Common root rot and spot blotch fungus</name>
    <name type="synonym">Bipolaris sorokiniana</name>
    <dbReference type="NCBI Taxonomy" id="45130"/>
    <lineage>
        <taxon>Eukaryota</taxon>
        <taxon>Fungi</taxon>
        <taxon>Dikarya</taxon>
        <taxon>Ascomycota</taxon>
        <taxon>Pezizomycotina</taxon>
        <taxon>Dothideomycetes</taxon>
        <taxon>Pleosporomycetidae</taxon>
        <taxon>Pleosporales</taxon>
        <taxon>Pleosporineae</taxon>
        <taxon>Pleosporaceae</taxon>
        <taxon>Bipolaris</taxon>
    </lineage>
</organism>
<dbReference type="PANTHER" id="PTHR33337:SF40">
    <property type="entry name" value="CENP-V_GFA DOMAIN-CONTAINING PROTEIN-RELATED"/>
    <property type="match status" value="1"/>
</dbReference>
<gene>
    <name evidence="6" type="ORF">GGP41_003850</name>
</gene>
<protein>
    <recommendedName>
        <fullName evidence="5">CENP-V/GFA domain-containing protein</fullName>
    </recommendedName>
</protein>
<dbReference type="InterPro" id="IPR006913">
    <property type="entry name" value="CENP-V/GFA"/>
</dbReference>
<dbReference type="EMBL" id="WNKQ01000016">
    <property type="protein sequence ID" value="KAF5846478.1"/>
    <property type="molecule type" value="Genomic_DNA"/>
</dbReference>
<keyword evidence="3" id="KW-0862">Zinc</keyword>